<evidence type="ECO:0000313" key="17">
    <source>
        <dbReference type="EMBL" id="KNE56436.1"/>
    </source>
</evidence>
<dbReference type="GO" id="GO:0030126">
    <property type="term" value="C:COPI vesicle coat"/>
    <property type="evidence" value="ECO:0007669"/>
    <property type="project" value="TreeGrafter"/>
</dbReference>
<dbReference type="Pfam" id="PF00400">
    <property type="entry name" value="WD40"/>
    <property type="match status" value="5"/>
</dbReference>
<feature type="repeat" description="WD" evidence="13">
    <location>
        <begin position="226"/>
        <end position="267"/>
    </location>
</feature>
<dbReference type="PRINTS" id="PR00320">
    <property type="entry name" value="GPROTEINBRPT"/>
</dbReference>
<sequence>MGKMRLDIKRKFTARTDRVKCVDVHPTEPWIMASLYNGSVWVWNYETQATVKTFEVSELPVRAAKFVPRKSWIIAGGDEMQIKVYNYNTFEKVTQFEAHTDYIRSIAIHPTQSLVLTSADDLLIKLWDWDKGWRNMMTFEGHTHFVMQVAFNPKDSNTFASASLDCTVKVWNLSSSTPNFTLQGHEKGVNCVDYYHGGDKPYLISGADDQLVKIWDYQNKTCVATLEGHTQNVMVVAFHPELPVTITGAEDGTIKVWNSTTNRLEHSLNYGMERVWSLAYQKGSNNVAVGFDEGCVVIKMGREEPAITMDASGKVIWAKHNEVLTTNLKALDTTAADGERLLVPVKDMGSCEVYPQALAHSPNGRFVVVTGDGEYIVYTALAWRNKSYGGALEVAWSPQNEFAIRETNLRVKLFDKSFKEKSQQLQINYAADAIFSGALLGVRSSAGFLSFYDWESTKLVRRIEVDARQVYWNEAGTLVAIVGDDSFYMLRFDADAWAEHQAAATDEGVEVAFEFQHEIAESVKTGTWVGDCFLYSSATHRLNYVVGGHVFTLTQFDAPMYMLGYLAHTNRVYYCDKDVNFYSWSLPLAVIEYQTATLRGDVETAAQLLPTIPPLEKDKLARFLEKQGMVALAMEVTTDRDHKFELAMQARALDVAMSLAAELATPAKWKQLADAALAAWQFDVAEECLLRGDDLEGLLLLYLSSGNAAGLQRVADLAIKANKHNVAFSALLSLGRATPVVDLLAATNRLPEAALMAKTYAPAKLPEIVPKWRASLPARIAGALGDVDVPESDLALAAAHDDAPRPLASEYPARAPALHVPLRVQAEAEASSASVVAAAGSDGEPDAMAGADAGEE</sequence>
<dbReference type="FunFam" id="1.25.40.470:FF:000001">
    <property type="entry name" value="Coatomer subunit beta"/>
    <property type="match status" value="1"/>
</dbReference>
<dbReference type="FunFam" id="2.130.10.10:FF:000008">
    <property type="entry name" value="Coatomer subunit beta"/>
    <property type="match status" value="1"/>
</dbReference>
<evidence type="ECO:0000256" key="2">
    <source>
        <dbReference type="ARBA" id="ARBA00010844"/>
    </source>
</evidence>
<comment type="subunit">
    <text evidence="12">Oligomeric complex that consists of at least the alpha, beta, beta', gamma, delta, epsilon and zeta subunits.</text>
</comment>
<dbReference type="InterPro" id="IPR050844">
    <property type="entry name" value="Coatomer_complex_subunit"/>
</dbReference>
<evidence type="ECO:0000259" key="15">
    <source>
        <dbReference type="Pfam" id="PF04053"/>
    </source>
</evidence>
<keyword evidence="18" id="KW-1185">Reference proteome</keyword>
<dbReference type="VEuPathDB" id="FungiDB:AMAG_02245"/>
<keyword evidence="8 12" id="KW-0653">Protein transport</keyword>
<dbReference type="eggNOG" id="KOG0276">
    <property type="taxonomic scope" value="Eukaryota"/>
</dbReference>
<feature type="repeat" description="WD" evidence="13">
    <location>
        <begin position="12"/>
        <end position="53"/>
    </location>
</feature>
<protein>
    <recommendedName>
        <fullName evidence="12">Coatomer subunit beta'</fullName>
    </recommendedName>
</protein>
<gene>
    <name evidence="17" type="ORF">AMAG_02245</name>
</gene>
<comment type="subcellular location">
    <subcellularLocation>
        <location evidence="1 12">Cytoplasmic vesicle</location>
        <location evidence="1 12">COPI-coated vesicle membrane</location>
        <topology evidence="1 12">Peripheral membrane protein</topology>
        <orientation evidence="1 12">Cytoplasmic side</orientation>
    </subcellularLocation>
    <subcellularLocation>
        <location evidence="12">Golgi apparatus membrane</location>
        <topology evidence="12">Peripheral membrane protein</topology>
        <orientation evidence="12">Cytoplasmic side</orientation>
    </subcellularLocation>
    <text evidence="12">The coatomer is cytoplasmic or polymerized on the cytoplasmic side of the Golgi, as well as on the vesicles/buds originating from it.</text>
</comment>
<dbReference type="PANTHER" id="PTHR19876:SF2">
    <property type="entry name" value="COATOMER SUBUNIT BETA"/>
    <property type="match status" value="1"/>
</dbReference>
<feature type="domain" description="COPA/B second beta-propeller" evidence="15">
    <location>
        <begin position="320"/>
        <end position="576"/>
    </location>
</feature>
<keyword evidence="7 12" id="KW-0931">ER-Golgi transport</keyword>
<dbReference type="SUPFAM" id="SSF50978">
    <property type="entry name" value="WD40 repeat-like"/>
    <property type="match status" value="2"/>
</dbReference>
<evidence type="ECO:0000256" key="10">
    <source>
        <dbReference type="ARBA" id="ARBA00023136"/>
    </source>
</evidence>
<comment type="function">
    <text evidence="12">The coatomer is a cytosolic protein complex that binds to dilysine motifs and reversibly associates with Golgi non-clathrin-coated vesicles, which further mediate biosynthetic protein transport from the ER, via the Golgi up to the trans Golgi network. Coatomer complex is required for budding from Golgi membranes, and is essential for the retrograde Golgi-to-ER transport of dilysine-tagged proteins.</text>
</comment>
<evidence type="ECO:0000256" key="7">
    <source>
        <dbReference type="ARBA" id="ARBA00022892"/>
    </source>
</evidence>
<dbReference type="InterPro" id="IPR020472">
    <property type="entry name" value="WD40_PAC1"/>
</dbReference>
<keyword evidence="9 12" id="KW-0333">Golgi apparatus</keyword>
<keyword evidence="11 12" id="KW-0968">Cytoplasmic vesicle</keyword>
<dbReference type="GO" id="GO:0006891">
    <property type="term" value="P:intra-Golgi vesicle-mediated transport"/>
    <property type="evidence" value="ECO:0007669"/>
    <property type="project" value="TreeGrafter"/>
</dbReference>
<evidence type="ECO:0000256" key="14">
    <source>
        <dbReference type="SAM" id="MobiDB-lite"/>
    </source>
</evidence>
<evidence type="ECO:0000256" key="13">
    <source>
        <dbReference type="PROSITE-ProRule" id="PRU00221"/>
    </source>
</evidence>
<proteinExistence type="inferred from homology"/>
<dbReference type="InterPro" id="IPR056176">
    <property type="entry name" value="TPR_COPA_B"/>
</dbReference>
<dbReference type="Proteomes" id="UP000054350">
    <property type="component" value="Unassembled WGS sequence"/>
</dbReference>
<dbReference type="GO" id="GO:0006886">
    <property type="term" value="P:intracellular protein transport"/>
    <property type="evidence" value="ECO:0007669"/>
    <property type="project" value="UniProtKB-UniRule"/>
</dbReference>
<evidence type="ECO:0000256" key="9">
    <source>
        <dbReference type="ARBA" id="ARBA00023034"/>
    </source>
</evidence>
<evidence type="ECO:0000256" key="6">
    <source>
        <dbReference type="ARBA" id="ARBA00022737"/>
    </source>
</evidence>
<evidence type="ECO:0000256" key="1">
    <source>
        <dbReference type="ARBA" id="ARBA00004347"/>
    </source>
</evidence>
<dbReference type="SMART" id="SM00320">
    <property type="entry name" value="WD40"/>
    <property type="match status" value="7"/>
</dbReference>
<dbReference type="PANTHER" id="PTHR19876">
    <property type="entry name" value="COATOMER"/>
    <property type="match status" value="1"/>
</dbReference>
<dbReference type="PROSITE" id="PS50294">
    <property type="entry name" value="WD_REPEATS_REGION"/>
    <property type="match status" value="4"/>
</dbReference>
<dbReference type="CDD" id="cd00200">
    <property type="entry name" value="WD40"/>
    <property type="match status" value="1"/>
</dbReference>
<evidence type="ECO:0000256" key="3">
    <source>
        <dbReference type="ARBA" id="ARBA00022448"/>
    </source>
</evidence>
<evidence type="ECO:0000313" key="18">
    <source>
        <dbReference type="Proteomes" id="UP000054350"/>
    </source>
</evidence>
<dbReference type="InterPro" id="IPR006692">
    <property type="entry name" value="Beta-prop_COPA/B_2nd"/>
</dbReference>
<evidence type="ECO:0000256" key="11">
    <source>
        <dbReference type="ARBA" id="ARBA00023329"/>
    </source>
</evidence>
<reference evidence="18" key="2">
    <citation type="submission" date="2009-11" db="EMBL/GenBank/DDBJ databases">
        <title>The Genome Sequence of Allomyces macrogynus strain ATCC 38327.</title>
        <authorList>
            <consortium name="The Broad Institute Genome Sequencing Platform"/>
            <person name="Russ C."/>
            <person name="Cuomo C."/>
            <person name="Shea T."/>
            <person name="Young S.K."/>
            <person name="Zeng Q."/>
            <person name="Koehrsen M."/>
            <person name="Haas B."/>
            <person name="Borodovsky M."/>
            <person name="Guigo R."/>
            <person name="Alvarado L."/>
            <person name="Berlin A."/>
            <person name="Borenstein D."/>
            <person name="Chen Z."/>
            <person name="Engels R."/>
            <person name="Freedman E."/>
            <person name="Gellesch M."/>
            <person name="Goldberg J."/>
            <person name="Griggs A."/>
            <person name="Gujja S."/>
            <person name="Heiman D."/>
            <person name="Hepburn T."/>
            <person name="Howarth C."/>
            <person name="Jen D."/>
            <person name="Larson L."/>
            <person name="Lewis B."/>
            <person name="Mehta T."/>
            <person name="Park D."/>
            <person name="Pearson M."/>
            <person name="Roberts A."/>
            <person name="Saif S."/>
            <person name="Shenoy N."/>
            <person name="Sisk P."/>
            <person name="Stolte C."/>
            <person name="Sykes S."/>
            <person name="Walk T."/>
            <person name="White J."/>
            <person name="Yandava C."/>
            <person name="Burger G."/>
            <person name="Gray M.W."/>
            <person name="Holland P.W.H."/>
            <person name="King N."/>
            <person name="Lang F.B.F."/>
            <person name="Roger A.J."/>
            <person name="Ruiz-Trillo I."/>
            <person name="Lander E."/>
            <person name="Nusbaum C."/>
        </authorList>
    </citation>
    <scope>NUCLEOTIDE SEQUENCE [LARGE SCALE GENOMIC DNA]</scope>
    <source>
        <strain evidence="18">ATCC 38327</strain>
    </source>
</reference>
<feature type="region of interest" description="Disordered" evidence="14">
    <location>
        <begin position="833"/>
        <end position="856"/>
    </location>
</feature>
<keyword evidence="5 13" id="KW-0853">WD repeat</keyword>
<dbReference type="CDD" id="cd22947">
    <property type="entry name" value="Coatomer_WDAD_beta-like"/>
    <property type="match status" value="1"/>
</dbReference>
<dbReference type="GO" id="GO:0000139">
    <property type="term" value="C:Golgi membrane"/>
    <property type="evidence" value="ECO:0007669"/>
    <property type="project" value="UniProtKB-SubCell"/>
</dbReference>
<accession>A0A0L0S211</accession>
<evidence type="ECO:0000256" key="12">
    <source>
        <dbReference type="PIRNR" id="PIRNR005567"/>
    </source>
</evidence>
<dbReference type="EMBL" id="GG745330">
    <property type="protein sequence ID" value="KNE56436.1"/>
    <property type="molecule type" value="Genomic_DNA"/>
</dbReference>
<feature type="domain" description="COPA/B TPR" evidence="16">
    <location>
        <begin position="593"/>
        <end position="773"/>
    </location>
</feature>
<keyword evidence="10 12" id="KW-0472">Membrane</keyword>
<keyword evidence="4 12" id="KW-0963">Cytoplasm</keyword>
<comment type="similarity">
    <text evidence="2 12">Belongs to the WD repeat COPB2 family.</text>
</comment>
<feature type="repeat" description="WD" evidence="13">
    <location>
        <begin position="139"/>
        <end position="181"/>
    </location>
</feature>
<feature type="repeat" description="WD" evidence="13">
    <location>
        <begin position="96"/>
        <end position="128"/>
    </location>
</feature>
<evidence type="ECO:0000259" key="16">
    <source>
        <dbReference type="Pfam" id="PF23953"/>
    </source>
</evidence>
<organism evidence="17 18">
    <name type="scientific">Allomyces macrogynus (strain ATCC 38327)</name>
    <name type="common">Allomyces javanicus var. macrogynus</name>
    <dbReference type="NCBI Taxonomy" id="578462"/>
    <lineage>
        <taxon>Eukaryota</taxon>
        <taxon>Fungi</taxon>
        <taxon>Fungi incertae sedis</taxon>
        <taxon>Blastocladiomycota</taxon>
        <taxon>Blastocladiomycetes</taxon>
        <taxon>Blastocladiales</taxon>
        <taxon>Blastocladiaceae</taxon>
        <taxon>Allomyces</taxon>
    </lineage>
</organism>
<keyword evidence="3 12" id="KW-0813">Transport</keyword>
<evidence type="ECO:0000256" key="8">
    <source>
        <dbReference type="ARBA" id="ARBA00022927"/>
    </source>
</evidence>
<evidence type="ECO:0000256" key="5">
    <source>
        <dbReference type="ARBA" id="ARBA00022574"/>
    </source>
</evidence>
<dbReference type="InterPro" id="IPR036322">
    <property type="entry name" value="WD40_repeat_dom_sf"/>
</dbReference>
<dbReference type="PROSITE" id="PS50082">
    <property type="entry name" value="WD_REPEATS_2"/>
    <property type="match status" value="5"/>
</dbReference>
<dbReference type="Gene3D" id="1.25.40.470">
    <property type="match status" value="1"/>
</dbReference>
<dbReference type="STRING" id="578462.A0A0L0S211"/>
<dbReference type="Pfam" id="PF23953">
    <property type="entry name" value="TPR_COPA_B"/>
    <property type="match status" value="1"/>
</dbReference>
<reference evidence="17 18" key="1">
    <citation type="submission" date="2009-11" db="EMBL/GenBank/DDBJ databases">
        <title>Annotation of Allomyces macrogynus ATCC 38327.</title>
        <authorList>
            <consortium name="The Broad Institute Genome Sequencing Platform"/>
            <person name="Russ C."/>
            <person name="Cuomo C."/>
            <person name="Burger G."/>
            <person name="Gray M.W."/>
            <person name="Holland P.W.H."/>
            <person name="King N."/>
            <person name="Lang F.B.F."/>
            <person name="Roger A.J."/>
            <person name="Ruiz-Trillo I."/>
            <person name="Young S.K."/>
            <person name="Zeng Q."/>
            <person name="Gargeya S."/>
            <person name="Fitzgerald M."/>
            <person name="Haas B."/>
            <person name="Abouelleil A."/>
            <person name="Alvarado L."/>
            <person name="Arachchi H.M."/>
            <person name="Berlin A."/>
            <person name="Chapman S.B."/>
            <person name="Gearin G."/>
            <person name="Goldberg J."/>
            <person name="Griggs A."/>
            <person name="Gujja S."/>
            <person name="Hansen M."/>
            <person name="Heiman D."/>
            <person name="Howarth C."/>
            <person name="Larimer J."/>
            <person name="Lui A."/>
            <person name="MacDonald P.J.P."/>
            <person name="McCowen C."/>
            <person name="Montmayeur A."/>
            <person name="Murphy C."/>
            <person name="Neiman D."/>
            <person name="Pearson M."/>
            <person name="Priest M."/>
            <person name="Roberts A."/>
            <person name="Saif S."/>
            <person name="Shea T."/>
            <person name="Sisk P."/>
            <person name="Stolte C."/>
            <person name="Sykes S."/>
            <person name="Wortman J."/>
            <person name="Nusbaum C."/>
            <person name="Birren B."/>
        </authorList>
    </citation>
    <scope>NUCLEOTIDE SEQUENCE [LARGE SCALE GENOMIC DNA]</scope>
    <source>
        <strain evidence="17 18">ATCC 38327</strain>
    </source>
</reference>
<dbReference type="InterPro" id="IPR001680">
    <property type="entry name" value="WD40_rpt"/>
</dbReference>
<dbReference type="Pfam" id="PF04053">
    <property type="entry name" value="B-prop_COPA_B_2nd"/>
    <property type="match status" value="1"/>
</dbReference>
<dbReference type="GO" id="GO:0005198">
    <property type="term" value="F:structural molecule activity"/>
    <property type="evidence" value="ECO:0007669"/>
    <property type="project" value="UniProtKB-UniRule"/>
</dbReference>
<dbReference type="OrthoDB" id="10261470at2759"/>
<name>A0A0L0S211_ALLM3</name>
<dbReference type="AlphaFoldDB" id="A0A0L0S211"/>
<dbReference type="InterPro" id="IPR015943">
    <property type="entry name" value="WD40/YVTN_repeat-like_dom_sf"/>
</dbReference>
<feature type="repeat" description="WD" evidence="13">
    <location>
        <begin position="182"/>
        <end position="225"/>
    </location>
</feature>
<keyword evidence="6" id="KW-0677">Repeat</keyword>
<dbReference type="InterPro" id="IPR016453">
    <property type="entry name" value="COPB2"/>
</dbReference>
<dbReference type="GO" id="GO:0006888">
    <property type="term" value="P:endoplasmic reticulum to Golgi vesicle-mediated transport"/>
    <property type="evidence" value="ECO:0007669"/>
    <property type="project" value="TreeGrafter"/>
</dbReference>
<dbReference type="PIRSF" id="PIRSF005567">
    <property type="entry name" value="Coatomer_beta'_subunit"/>
    <property type="match status" value="1"/>
</dbReference>
<dbReference type="GO" id="GO:0006890">
    <property type="term" value="P:retrograde vesicle-mediated transport, Golgi to endoplasmic reticulum"/>
    <property type="evidence" value="ECO:0007669"/>
    <property type="project" value="TreeGrafter"/>
</dbReference>
<evidence type="ECO:0000256" key="4">
    <source>
        <dbReference type="ARBA" id="ARBA00022490"/>
    </source>
</evidence>
<dbReference type="OMA" id="YVDYYPQ"/>
<dbReference type="Gene3D" id="2.130.10.10">
    <property type="entry name" value="YVTN repeat-like/Quinoprotein amine dehydrogenase"/>
    <property type="match status" value="1"/>
</dbReference>